<dbReference type="GO" id="GO:0051536">
    <property type="term" value="F:iron-sulfur cluster binding"/>
    <property type="evidence" value="ECO:0007669"/>
    <property type="project" value="UniProtKB-KW"/>
</dbReference>
<dbReference type="PANTHER" id="PTHR43105:SF10">
    <property type="entry name" value="NADH-QUINONE OXIDOREDUCTASE SUBUNIT G"/>
    <property type="match status" value="1"/>
</dbReference>
<dbReference type="SUPFAM" id="SSF53706">
    <property type="entry name" value="Formate dehydrogenase/DMSO reductase, domains 1-3"/>
    <property type="match status" value="1"/>
</dbReference>
<feature type="non-terminal residue" evidence="5">
    <location>
        <position position="314"/>
    </location>
</feature>
<evidence type="ECO:0000313" key="5">
    <source>
        <dbReference type="EMBL" id="TXS97832.1"/>
    </source>
</evidence>
<keyword evidence="1" id="KW-0479">Metal-binding</keyword>
<keyword evidence="3" id="KW-0411">Iron-sulfur</keyword>
<dbReference type="Gene3D" id="3.40.50.740">
    <property type="match status" value="1"/>
</dbReference>
<protein>
    <submittedName>
        <fullName evidence="5">Molybdopterin-dependent oxidoreductase</fullName>
    </submittedName>
</protein>
<dbReference type="EMBL" id="VSBS01001817">
    <property type="protein sequence ID" value="TXS97832.1"/>
    <property type="molecule type" value="Genomic_DNA"/>
</dbReference>
<dbReference type="GO" id="GO:0046872">
    <property type="term" value="F:metal ion binding"/>
    <property type="evidence" value="ECO:0007669"/>
    <property type="project" value="UniProtKB-KW"/>
</dbReference>
<dbReference type="InterPro" id="IPR050123">
    <property type="entry name" value="Prok_molybdopt-oxidoreductase"/>
</dbReference>
<accession>A0A5C9ACK6</accession>
<evidence type="ECO:0000256" key="1">
    <source>
        <dbReference type="ARBA" id="ARBA00022723"/>
    </source>
</evidence>
<name>A0A5C9ACK6_ECOLX</name>
<comment type="caution">
    <text evidence="5">The sequence shown here is derived from an EMBL/GenBank/DDBJ whole genome shotgun (WGS) entry which is preliminary data.</text>
</comment>
<dbReference type="GO" id="GO:0022904">
    <property type="term" value="P:respiratory electron transport chain"/>
    <property type="evidence" value="ECO:0007669"/>
    <property type="project" value="TreeGrafter"/>
</dbReference>
<feature type="domain" description="Molybdopterin oxidoreductase" evidence="4">
    <location>
        <begin position="5"/>
        <end position="109"/>
    </location>
</feature>
<evidence type="ECO:0000313" key="6">
    <source>
        <dbReference type="Proteomes" id="UP000321461"/>
    </source>
</evidence>
<dbReference type="FunFam" id="3.40.50.740:FF:000006">
    <property type="entry name" value="NADH-quinone oxidoreductase"/>
    <property type="match status" value="1"/>
</dbReference>
<evidence type="ECO:0000259" key="4">
    <source>
        <dbReference type="Pfam" id="PF00384"/>
    </source>
</evidence>
<dbReference type="PANTHER" id="PTHR43105">
    <property type="entry name" value="RESPIRATORY NITRATE REDUCTASE"/>
    <property type="match status" value="1"/>
</dbReference>
<gene>
    <name evidence="5" type="ORF">FWK02_31150</name>
</gene>
<dbReference type="Proteomes" id="UP000321461">
    <property type="component" value="Unassembled WGS sequence"/>
</dbReference>
<dbReference type="GO" id="GO:0003954">
    <property type="term" value="F:NADH dehydrogenase activity"/>
    <property type="evidence" value="ECO:0007669"/>
    <property type="project" value="TreeGrafter"/>
</dbReference>
<keyword evidence="2" id="KW-0408">Iron</keyword>
<proteinExistence type="predicted"/>
<dbReference type="InterPro" id="IPR006656">
    <property type="entry name" value="Mopterin_OxRdtase"/>
</dbReference>
<dbReference type="GO" id="GO:0016020">
    <property type="term" value="C:membrane"/>
    <property type="evidence" value="ECO:0007669"/>
    <property type="project" value="TreeGrafter"/>
</dbReference>
<evidence type="ECO:0000256" key="3">
    <source>
        <dbReference type="ARBA" id="ARBA00023014"/>
    </source>
</evidence>
<organism evidence="5 6">
    <name type="scientific">Escherichia coli</name>
    <dbReference type="NCBI Taxonomy" id="562"/>
    <lineage>
        <taxon>Bacteria</taxon>
        <taxon>Pseudomonadati</taxon>
        <taxon>Pseudomonadota</taxon>
        <taxon>Gammaproteobacteria</taxon>
        <taxon>Enterobacterales</taxon>
        <taxon>Enterobacteriaceae</taxon>
        <taxon>Escherichia</taxon>
    </lineage>
</organism>
<sequence>ITMIARSVNSMGLGIMGGGSLEEALTELETGRADAVVVLENDLHRHASAIRVNAALAKAPLVMVVDHQRTAIMENAHLVLSAASFAESDGTVINNEGRAQRFFQVYDPAYYDSKTVMLESWRWLHSLHSTLLSREVDWTQLDHVIDAVVAKIPELAGIKDAAPDATFRIRGQKLAREPHRYSGRTAMRANISVHEPRQPQDIDTMFTFSMEGNNQPTAHRSQVPFAWAPGWNSPQAWNKFQDEVGGKLRFGDPGVRLFETSENGLDYFTSVPARFQPQDGKWRIAPYYHLFGSDELSQRAPVFQSRMPQPYIKL</sequence>
<dbReference type="Pfam" id="PF00384">
    <property type="entry name" value="Molybdopterin"/>
    <property type="match status" value="1"/>
</dbReference>
<feature type="non-terminal residue" evidence="5">
    <location>
        <position position="1"/>
    </location>
</feature>
<reference evidence="5 6" key="1">
    <citation type="submission" date="2019-08" db="EMBL/GenBank/DDBJ databases">
        <title>Whole genome analysis of cultivated E. coli strains isolated from CD patients and healthy donors.</title>
        <authorList>
            <person name="Siniagina M.N."/>
            <person name="Markelova M.I."/>
            <person name="Laikov A.V."/>
            <person name="Boulygina E.A."/>
            <person name="Khusnutdinova D.R."/>
            <person name="Kharchenko A."/>
            <person name="Grigoryeva T.V."/>
        </authorList>
    </citation>
    <scope>NUCLEOTIDE SEQUENCE [LARGE SCALE GENOMIC DNA]</scope>
    <source>
        <strain evidence="5 6">3_77_5</strain>
    </source>
</reference>
<evidence type="ECO:0000256" key="2">
    <source>
        <dbReference type="ARBA" id="ARBA00023004"/>
    </source>
</evidence>
<dbReference type="AlphaFoldDB" id="A0A5C9ACK6"/>